<dbReference type="AlphaFoldDB" id="A0A6A6C0G6"/>
<reference evidence="2" key="1">
    <citation type="journal article" date="2020" name="Stud. Mycol.">
        <title>101 Dothideomycetes genomes: a test case for predicting lifestyles and emergence of pathogens.</title>
        <authorList>
            <person name="Haridas S."/>
            <person name="Albert R."/>
            <person name="Binder M."/>
            <person name="Bloem J."/>
            <person name="Labutti K."/>
            <person name="Salamov A."/>
            <person name="Andreopoulos B."/>
            <person name="Baker S."/>
            <person name="Barry K."/>
            <person name="Bills G."/>
            <person name="Bluhm B."/>
            <person name="Cannon C."/>
            <person name="Castanera R."/>
            <person name="Culley D."/>
            <person name="Daum C."/>
            <person name="Ezra D."/>
            <person name="Gonzalez J."/>
            <person name="Henrissat B."/>
            <person name="Kuo A."/>
            <person name="Liang C."/>
            <person name="Lipzen A."/>
            <person name="Lutzoni F."/>
            <person name="Magnuson J."/>
            <person name="Mondo S."/>
            <person name="Nolan M."/>
            <person name="Ohm R."/>
            <person name="Pangilinan J."/>
            <person name="Park H.-J."/>
            <person name="Ramirez L."/>
            <person name="Alfaro M."/>
            <person name="Sun H."/>
            <person name="Tritt A."/>
            <person name="Yoshinaga Y."/>
            <person name="Zwiers L.-H."/>
            <person name="Turgeon B."/>
            <person name="Goodwin S."/>
            <person name="Spatafora J."/>
            <person name="Crous P."/>
            <person name="Grigoriev I."/>
        </authorList>
    </citation>
    <scope>NUCLEOTIDE SEQUENCE</scope>
    <source>
        <strain evidence="2">ATCC 36951</strain>
    </source>
</reference>
<dbReference type="Proteomes" id="UP000799537">
    <property type="component" value="Unassembled WGS sequence"/>
</dbReference>
<dbReference type="EMBL" id="ML993641">
    <property type="protein sequence ID" value="KAF2159196.1"/>
    <property type="molecule type" value="Genomic_DNA"/>
</dbReference>
<proteinExistence type="predicted"/>
<protein>
    <submittedName>
        <fullName evidence="2">Uncharacterized protein</fullName>
    </submittedName>
</protein>
<accession>A0A6A6C0G6</accession>
<name>A0A6A6C0G6_ZASCE</name>
<gene>
    <name evidence="2" type="ORF">M409DRAFT_30336</name>
</gene>
<evidence type="ECO:0000256" key="1">
    <source>
        <dbReference type="SAM" id="MobiDB-lite"/>
    </source>
</evidence>
<evidence type="ECO:0000313" key="3">
    <source>
        <dbReference type="Proteomes" id="UP000799537"/>
    </source>
</evidence>
<feature type="compositionally biased region" description="Basic and acidic residues" evidence="1">
    <location>
        <begin position="267"/>
        <end position="282"/>
    </location>
</feature>
<feature type="region of interest" description="Disordered" evidence="1">
    <location>
        <begin position="256"/>
        <end position="292"/>
    </location>
</feature>
<sequence>MSLVVSEPVVVLGVDLGKPGVELLGRHRDIGEFSHSCWEYELMGYHLIGTPEQFLSKMSLSRKMQTEAAPVFYGANTLKFYGADDLVNFTLITSMEHMRHLKKVEVVAEIRGSCCTDQTGPLSSAVAAIASVANLEKITIIIGGYYLVRDCCNDSVVPPLAAPDAPYLTALAPLAAKAKELEFCDKFEPYEYHIYPDWDSLSDSAKALLLKEVERLKVERAERIQEVEEPGEGHSVHNDALEIQYTQRVQEIQQDQEVPVVLEADGEEKGGEELDETRDKQGRKSKRSCVVQ</sequence>
<evidence type="ECO:0000313" key="2">
    <source>
        <dbReference type="EMBL" id="KAF2159196.1"/>
    </source>
</evidence>
<feature type="compositionally biased region" description="Basic residues" evidence="1">
    <location>
        <begin position="283"/>
        <end position="292"/>
    </location>
</feature>
<dbReference type="RefSeq" id="XP_033660085.1">
    <property type="nucleotide sequence ID" value="XM_033809875.1"/>
</dbReference>
<organism evidence="2 3">
    <name type="scientific">Zasmidium cellare ATCC 36951</name>
    <dbReference type="NCBI Taxonomy" id="1080233"/>
    <lineage>
        <taxon>Eukaryota</taxon>
        <taxon>Fungi</taxon>
        <taxon>Dikarya</taxon>
        <taxon>Ascomycota</taxon>
        <taxon>Pezizomycotina</taxon>
        <taxon>Dothideomycetes</taxon>
        <taxon>Dothideomycetidae</taxon>
        <taxon>Mycosphaerellales</taxon>
        <taxon>Mycosphaerellaceae</taxon>
        <taxon>Zasmidium</taxon>
    </lineage>
</organism>
<dbReference type="GeneID" id="54563147"/>
<keyword evidence="3" id="KW-1185">Reference proteome</keyword>